<dbReference type="PANTHER" id="PTHR12110">
    <property type="entry name" value="HYDROXYPYRUVATE ISOMERASE"/>
    <property type="match status" value="1"/>
</dbReference>
<evidence type="ECO:0000313" key="3">
    <source>
        <dbReference type="Proteomes" id="UP001320972"/>
    </source>
</evidence>
<protein>
    <submittedName>
        <fullName evidence="2">Sugar phosphate isomerase/epimerase</fullName>
    </submittedName>
</protein>
<dbReference type="RefSeq" id="WP_338008143.1">
    <property type="nucleotide sequence ID" value="NZ_JAOPKB010000008.1"/>
</dbReference>
<feature type="domain" description="Xylose isomerase-like TIM barrel" evidence="1">
    <location>
        <begin position="22"/>
        <end position="245"/>
    </location>
</feature>
<accession>A0ABT2QFY1</accession>
<dbReference type="GO" id="GO:0016853">
    <property type="term" value="F:isomerase activity"/>
    <property type="evidence" value="ECO:0007669"/>
    <property type="project" value="UniProtKB-KW"/>
</dbReference>
<name>A0ABT2QFY1_9EURY</name>
<dbReference type="Pfam" id="PF01261">
    <property type="entry name" value="AP_endonuc_2"/>
    <property type="match status" value="1"/>
</dbReference>
<organism evidence="2 3">
    <name type="scientific">Natronoglomus mannanivorans</name>
    <dbReference type="NCBI Taxonomy" id="2979990"/>
    <lineage>
        <taxon>Archaea</taxon>
        <taxon>Methanobacteriati</taxon>
        <taxon>Methanobacteriota</taxon>
        <taxon>Stenosarchaea group</taxon>
        <taxon>Halobacteria</taxon>
        <taxon>Halobacteriales</taxon>
        <taxon>Natrialbaceae</taxon>
        <taxon>Natronoglomus</taxon>
    </lineage>
</organism>
<dbReference type="Gene3D" id="3.20.20.150">
    <property type="entry name" value="Divalent-metal-dependent TIM barrel enzymes"/>
    <property type="match status" value="1"/>
</dbReference>
<dbReference type="PANTHER" id="PTHR12110:SF41">
    <property type="entry name" value="INOSOSE DEHYDRATASE"/>
    <property type="match status" value="1"/>
</dbReference>
<proteinExistence type="predicted"/>
<dbReference type="InterPro" id="IPR050312">
    <property type="entry name" value="IolE/XylAMocC-like"/>
</dbReference>
<dbReference type="EMBL" id="JAOPKB010000008">
    <property type="protein sequence ID" value="MCU4973804.1"/>
    <property type="molecule type" value="Genomic_DNA"/>
</dbReference>
<gene>
    <name evidence="2" type="ORF">OB955_13785</name>
</gene>
<comment type="caution">
    <text evidence="2">The sequence shown here is derived from an EMBL/GenBank/DDBJ whole genome shotgun (WGS) entry which is preliminary data.</text>
</comment>
<dbReference type="SUPFAM" id="SSF51658">
    <property type="entry name" value="Xylose isomerase-like"/>
    <property type="match status" value="1"/>
</dbReference>
<keyword evidence="3" id="KW-1185">Reference proteome</keyword>
<evidence type="ECO:0000259" key="1">
    <source>
        <dbReference type="Pfam" id="PF01261"/>
    </source>
</evidence>
<evidence type="ECO:0000313" key="2">
    <source>
        <dbReference type="EMBL" id="MCU4973804.1"/>
    </source>
</evidence>
<dbReference type="Proteomes" id="UP001320972">
    <property type="component" value="Unassembled WGS sequence"/>
</dbReference>
<dbReference type="InterPro" id="IPR013022">
    <property type="entry name" value="Xyl_isomerase-like_TIM-brl"/>
</dbReference>
<sequence length="249" mass="27550">MTRTALQTHTLRPLEEPIDRKLDRAVDAGYEGVQFTPDLGHTTPANLLEQVRARELEIAGCHVDRELLEDDYEEAIEIYRTLDCSALVISSYDPEAFESEAGIERAVSHLSELADRLAEDGFTLHYHNHYFEFTDLGDRTGYEVFADLSDGAIALEVDTGLAFYGGADPAALIDRYADRIDLVHLTDTIPGSDETVHAELGSGEVDLRACVEWSAAANVEWLIYENGRTDDPATSIVDAIDVMSELLES</sequence>
<reference evidence="2 3" key="1">
    <citation type="submission" date="2022-09" db="EMBL/GenBank/DDBJ databases">
        <title>Enrichment on poylsaccharides allowed isolation of novel metabolic and taxonomic groups of Haloarchaea.</title>
        <authorList>
            <person name="Sorokin D.Y."/>
            <person name="Elcheninov A.G."/>
            <person name="Khizhniak T.V."/>
            <person name="Kolganova T.V."/>
            <person name="Kublanov I.V."/>
        </authorList>
    </citation>
    <scope>NUCLEOTIDE SEQUENCE [LARGE SCALE GENOMIC DNA]</scope>
    <source>
        <strain evidence="2 3">AArc-m2/3/4</strain>
    </source>
</reference>
<keyword evidence="2" id="KW-0413">Isomerase</keyword>
<dbReference type="InterPro" id="IPR036237">
    <property type="entry name" value="Xyl_isomerase-like_sf"/>
</dbReference>